<dbReference type="RefSeq" id="WP_105242263.1">
    <property type="nucleotide sequence ID" value="NZ_AP023392.1"/>
</dbReference>
<dbReference type="AlphaFoldDB" id="A0A4T2H805"/>
<evidence type="ECO:0000256" key="1">
    <source>
        <dbReference type="SAM" id="MobiDB-lite"/>
    </source>
</evidence>
<reference evidence="2 3" key="1">
    <citation type="submission" date="2019-04" db="EMBL/GenBank/DDBJ databases">
        <title>Genome analysis of Streptococcus suis strain WUSS425.</title>
        <authorList>
            <person name="Chen H."/>
            <person name="Gao X."/>
            <person name="Wu Z."/>
        </authorList>
    </citation>
    <scope>NUCLEOTIDE SEQUENCE [LARGE SCALE GENOMIC DNA]</scope>
    <source>
        <strain evidence="2 3">WUSS425</strain>
    </source>
</reference>
<evidence type="ECO:0000313" key="2">
    <source>
        <dbReference type="EMBL" id="TII07870.1"/>
    </source>
</evidence>
<protein>
    <submittedName>
        <fullName evidence="2">DUF961 domain-containing protein</fullName>
    </submittedName>
</protein>
<organism evidence="2 3">
    <name type="scientific">Streptococcus suis</name>
    <dbReference type="NCBI Taxonomy" id="1307"/>
    <lineage>
        <taxon>Bacteria</taxon>
        <taxon>Bacillati</taxon>
        <taxon>Bacillota</taxon>
        <taxon>Bacilli</taxon>
        <taxon>Lactobacillales</taxon>
        <taxon>Streptococcaceae</taxon>
        <taxon>Streptococcus</taxon>
    </lineage>
</organism>
<dbReference type="Gene3D" id="2.40.50.390">
    <property type="entry name" value="Conjugative transposon protein, DUF961"/>
    <property type="match status" value="1"/>
</dbReference>
<accession>A0A4T2H805</accession>
<comment type="caution">
    <text evidence="2">The sequence shown here is derived from an EMBL/GenBank/DDBJ whole genome shotgun (WGS) entry which is preliminary data.</text>
</comment>
<name>A0A4T2H805_STRSU</name>
<proteinExistence type="predicted"/>
<gene>
    <name evidence="2" type="ORF">FAJ34_05805</name>
</gene>
<sequence>MAVKGLGIDLGERQLLAGKKHEVVDEYVDVQASLGKLTFIGLGNAVTGEEEVEVNGRMETVNTGDIIGYEVNVYSERYKQPDTVTLLDHGRSDLEALGLQFDDEVELIAPSIAISRMSRGRTNLKLYAGGIRKKGNVSQPKADQIKKDQPNEHKG</sequence>
<feature type="region of interest" description="Disordered" evidence="1">
    <location>
        <begin position="134"/>
        <end position="155"/>
    </location>
</feature>
<evidence type="ECO:0000313" key="3">
    <source>
        <dbReference type="Proteomes" id="UP000305768"/>
    </source>
</evidence>
<feature type="compositionally biased region" description="Basic and acidic residues" evidence="1">
    <location>
        <begin position="143"/>
        <end position="155"/>
    </location>
</feature>
<dbReference type="EMBL" id="SSXP01000006">
    <property type="protein sequence ID" value="TII07870.1"/>
    <property type="molecule type" value="Genomic_DNA"/>
</dbReference>
<dbReference type="Proteomes" id="UP000305768">
    <property type="component" value="Unassembled WGS sequence"/>
</dbReference>
<dbReference type="InterPro" id="IPR038620">
    <property type="entry name" value="YdcP-like_sf"/>
</dbReference>